<dbReference type="KEGG" id="caby:Cabys_3776"/>
<gene>
    <name evidence="6" type="ORF">Cabys_3776</name>
    <name evidence="7" type="ORF">Calab_1338</name>
</gene>
<feature type="transmembrane region" description="Helical" evidence="5">
    <location>
        <begin position="41"/>
        <end position="60"/>
    </location>
</feature>
<dbReference type="SUPFAM" id="SSF161098">
    <property type="entry name" value="MetI-like"/>
    <property type="match status" value="1"/>
</dbReference>
<name>H1XYU2_CALAY</name>
<dbReference type="HOGENOM" id="CLU_890479_0_0_0"/>
<evidence type="ECO:0000313" key="7">
    <source>
        <dbReference type="EMBL" id="EHO40961.1"/>
    </source>
</evidence>
<feature type="transmembrane region" description="Helical" evidence="5">
    <location>
        <begin position="72"/>
        <end position="96"/>
    </location>
</feature>
<dbReference type="Proteomes" id="UP000004671">
    <property type="component" value="Chromosome"/>
</dbReference>
<accession>H1XYU2</accession>
<evidence type="ECO:0000256" key="4">
    <source>
        <dbReference type="ARBA" id="ARBA00023136"/>
    </source>
</evidence>
<dbReference type="RefSeq" id="WP_006928038.1">
    <property type="nucleotide sequence ID" value="NZ_CM001402.1"/>
</dbReference>
<evidence type="ECO:0000256" key="3">
    <source>
        <dbReference type="ARBA" id="ARBA00022989"/>
    </source>
</evidence>
<keyword evidence="4 5" id="KW-0472">Membrane</keyword>
<organism evidence="7 8">
    <name type="scientific">Caldithrix abyssi DSM 13497</name>
    <dbReference type="NCBI Taxonomy" id="880073"/>
    <lineage>
        <taxon>Bacteria</taxon>
        <taxon>Pseudomonadati</taxon>
        <taxon>Calditrichota</taxon>
        <taxon>Calditrichia</taxon>
        <taxon>Calditrichales</taxon>
        <taxon>Calditrichaceae</taxon>
        <taxon>Caldithrix</taxon>
    </lineage>
</organism>
<evidence type="ECO:0000256" key="5">
    <source>
        <dbReference type="SAM" id="Phobius"/>
    </source>
</evidence>
<dbReference type="PaxDb" id="880073-Calab_1338"/>
<reference evidence="6 9" key="2">
    <citation type="submission" date="2016-11" db="EMBL/GenBank/DDBJ databases">
        <title>Genomic analysis of Caldithrix abyssi and proposal of a novel bacterial phylum Caldithrichaeota.</title>
        <authorList>
            <person name="Kublanov I."/>
            <person name="Sigalova O."/>
            <person name="Gavrilov S."/>
            <person name="Lebedinsky A."/>
            <person name="Ivanova N."/>
            <person name="Daum C."/>
            <person name="Reddy T."/>
            <person name="Klenk H.P."/>
            <person name="Goker M."/>
            <person name="Reva O."/>
            <person name="Miroshnichenko M."/>
            <person name="Kyprides N."/>
            <person name="Woyke T."/>
            <person name="Gelfand M."/>
        </authorList>
    </citation>
    <scope>NUCLEOTIDE SEQUENCE [LARGE SCALE GENOMIC DNA]</scope>
    <source>
        <strain evidence="6 9">LF13</strain>
    </source>
</reference>
<evidence type="ECO:0000313" key="8">
    <source>
        <dbReference type="Proteomes" id="UP000004671"/>
    </source>
</evidence>
<comment type="subcellular location">
    <subcellularLocation>
        <location evidence="1">Membrane</location>
        <topology evidence="1">Multi-pass membrane protein</topology>
    </subcellularLocation>
</comment>
<protein>
    <submittedName>
        <fullName evidence="6">Binding-protein-dependent transport system inner membrane component</fullName>
    </submittedName>
</protein>
<reference evidence="7 8" key="1">
    <citation type="submission" date="2011-09" db="EMBL/GenBank/DDBJ databases">
        <title>The permanent draft genome of Caldithrix abyssi DSM 13497.</title>
        <authorList>
            <consortium name="US DOE Joint Genome Institute (JGI-PGF)"/>
            <person name="Lucas S."/>
            <person name="Han J."/>
            <person name="Lapidus A."/>
            <person name="Bruce D."/>
            <person name="Goodwin L."/>
            <person name="Pitluck S."/>
            <person name="Peters L."/>
            <person name="Kyrpides N."/>
            <person name="Mavromatis K."/>
            <person name="Ivanova N."/>
            <person name="Mikhailova N."/>
            <person name="Chertkov O."/>
            <person name="Detter J.C."/>
            <person name="Tapia R."/>
            <person name="Han C."/>
            <person name="Land M."/>
            <person name="Hauser L."/>
            <person name="Markowitz V."/>
            <person name="Cheng J.-F."/>
            <person name="Hugenholtz P."/>
            <person name="Woyke T."/>
            <person name="Wu D."/>
            <person name="Spring S."/>
            <person name="Brambilla E."/>
            <person name="Klenk H.-P."/>
            <person name="Eisen J.A."/>
        </authorList>
    </citation>
    <scope>NUCLEOTIDE SEQUENCE [LARGE SCALE GENOMIC DNA]</scope>
    <source>
        <strain evidence="7 8">DSM 13497</strain>
    </source>
</reference>
<dbReference type="STRING" id="880073.Cabys_3776"/>
<proteinExistence type="predicted"/>
<keyword evidence="8" id="KW-1185">Reference proteome</keyword>
<keyword evidence="3 5" id="KW-1133">Transmembrane helix</keyword>
<evidence type="ECO:0000256" key="1">
    <source>
        <dbReference type="ARBA" id="ARBA00004141"/>
    </source>
</evidence>
<dbReference type="AlphaFoldDB" id="H1XYU2"/>
<feature type="transmembrane region" description="Helical" evidence="5">
    <location>
        <begin position="279"/>
        <end position="300"/>
    </location>
</feature>
<feature type="transmembrane region" description="Helical" evidence="5">
    <location>
        <begin position="150"/>
        <end position="170"/>
    </location>
</feature>
<dbReference type="GO" id="GO:0016020">
    <property type="term" value="C:membrane"/>
    <property type="evidence" value="ECO:0007669"/>
    <property type="project" value="UniProtKB-SubCell"/>
</dbReference>
<dbReference type="Proteomes" id="UP000183868">
    <property type="component" value="Chromosome"/>
</dbReference>
<dbReference type="InterPro" id="IPR035906">
    <property type="entry name" value="MetI-like_sf"/>
</dbReference>
<dbReference type="InParanoid" id="H1XYU2"/>
<keyword evidence="2 5" id="KW-0812">Transmembrane</keyword>
<dbReference type="EMBL" id="CP018099">
    <property type="protein sequence ID" value="APF20521.1"/>
    <property type="molecule type" value="Genomic_DNA"/>
</dbReference>
<feature type="transmembrane region" description="Helical" evidence="5">
    <location>
        <begin position="214"/>
        <end position="236"/>
    </location>
</feature>
<evidence type="ECO:0000256" key="2">
    <source>
        <dbReference type="ARBA" id="ARBA00022692"/>
    </source>
</evidence>
<dbReference type="EMBL" id="CM001402">
    <property type="protein sequence ID" value="EHO40961.1"/>
    <property type="molecule type" value="Genomic_DNA"/>
</dbReference>
<evidence type="ECO:0000313" key="9">
    <source>
        <dbReference type="Proteomes" id="UP000183868"/>
    </source>
</evidence>
<feature type="transmembrane region" description="Helical" evidence="5">
    <location>
        <begin position="108"/>
        <end position="138"/>
    </location>
</feature>
<sequence>MNSILKIIKSGLDLIRRAFIGLLRLMERITLRAHTRQAESWLVFWLAGLSFLWLWDFFFLNQPAFQALNQAFVHTVFVAFAVVVFAFFQAWGWLMIVHFLEENEHKRVLAAVHFLLNVVRSVPQIVGILFGYIVLTLWVAKGALSHDVEILLLMALFISIFVFLEVLDLLRERIKYFQKLDFYNAMRVCGVSSWRIINYDIIYKNSLAHLMNKAIGVFAAAIFLQCSVDFIISVGLSTQVNALNFPVTLGSLLATIDSKQDILAISYTLTHPGYLPNLFFRHLLGISVAFMIIFSLLSLFKITNALAERLEG</sequence>
<evidence type="ECO:0000313" key="6">
    <source>
        <dbReference type="EMBL" id="APF20521.1"/>
    </source>
</evidence>